<accession>A0A0A9C867</accession>
<sequence>MDSQSIICLVI</sequence>
<dbReference type="EMBL" id="GBRH01226129">
    <property type="protein sequence ID" value="JAD71766.1"/>
    <property type="molecule type" value="Transcribed_RNA"/>
</dbReference>
<reference evidence="1" key="2">
    <citation type="journal article" date="2015" name="Data Brief">
        <title>Shoot transcriptome of the giant reed, Arundo donax.</title>
        <authorList>
            <person name="Barrero R.A."/>
            <person name="Guerrero F.D."/>
            <person name="Moolhuijzen P."/>
            <person name="Goolsby J.A."/>
            <person name="Tidwell J."/>
            <person name="Bellgard S.E."/>
            <person name="Bellgard M.I."/>
        </authorList>
    </citation>
    <scope>NUCLEOTIDE SEQUENCE</scope>
    <source>
        <tissue evidence="1">Shoot tissue taken approximately 20 cm above the soil surface</tissue>
    </source>
</reference>
<name>A0A0A9C867_ARUDO</name>
<reference evidence="1" key="1">
    <citation type="submission" date="2014-09" db="EMBL/GenBank/DDBJ databases">
        <authorList>
            <person name="Magalhaes I.L.F."/>
            <person name="Oliveira U."/>
            <person name="Santos F.R."/>
            <person name="Vidigal T.H.D.A."/>
            <person name="Brescovit A.D."/>
            <person name="Santos A.J."/>
        </authorList>
    </citation>
    <scope>NUCLEOTIDE SEQUENCE</scope>
    <source>
        <tissue evidence="1">Shoot tissue taken approximately 20 cm above the soil surface</tissue>
    </source>
</reference>
<organism evidence="1">
    <name type="scientific">Arundo donax</name>
    <name type="common">Giant reed</name>
    <name type="synonym">Donax arundinaceus</name>
    <dbReference type="NCBI Taxonomy" id="35708"/>
    <lineage>
        <taxon>Eukaryota</taxon>
        <taxon>Viridiplantae</taxon>
        <taxon>Streptophyta</taxon>
        <taxon>Embryophyta</taxon>
        <taxon>Tracheophyta</taxon>
        <taxon>Spermatophyta</taxon>
        <taxon>Magnoliopsida</taxon>
        <taxon>Liliopsida</taxon>
        <taxon>Poales</taxon>
        <taxon>Poaceae</taxon>
        <taxon>PACMAD clade</taxon>
        <taxon>Arundinoideae</taxon>
        <taxon>Arundineae</taxon>
        <taxon>Arundo</taxon>
    </lineage>
</organism>
<protein>
    <submittedName>
        <fullName evidence="1">Uncharacterized protein</fullName>
    </submittedName>
</protein>
<proteinExistence type="predicted"/>
<evidence type="ECO:0000313" key="1">
    <source>
        <dbReference type="EMBL" id="JAD71766.1"/>
    </source>
</evidence>